<organism evidence="1 2">
    <name type="scientific">Penicillium malachiteum</name>
    <dbReference type="NCBI Taxonomy" id="1324776"/>
    <lineage>
        <taxon>Eukaryota</taxon>
        <taxon>Fungi</taxon>
        <taxon>Dikarya</taxon>
        <taxon>Ascomycota</taxon>
        <taxon>Pezizomycotina</taxon>
        <taxon>Eurotiomycetes</taxon>
        <taxon>Eurotiomycetidae</taxon>
        <taxon>Eurotiales</taxon>
        <taxon>Aspergillaceae</taxon>
        <taxon>Penicillium</taxon>
    </lineage>
</organism>
<protein>
    <submittedName>
        <fullName evidence="1">Uncharacterized protein</fullName>
    </submittedName>
</protein>
<evidence type="ECO:0000313" key="1">
    <source>
        <dbReference type="EMBL" id="KAJ5709644.1"/>
    </source>
</evidence>
<gene>
    <name evidence="1" type="ORF">N7493_009935</name>
</gene>
<comment type="caution">
    <text evidence="1">The sequence shown here is derived from an EMBL/GenBank/DDBJ whole genome shotgun (WGS) entry which is preliminary data.</text>
</comment>
<evidence type="ECO:0000313" key="2">
    <source>
        <dbReference type="Proteomes" id="UP001215712"/>
    </source>
</evidence>
<dbReference type="AlphaFoldDB" id="A0AAD6MS22"/>
<reference evidence="1" key="1">
    <citation type="journal article" date="2023" name="IMA Fungus">
        <title>Comparative genomic study of the Penicillium genus elucidates a diverse pangenome and 15 lateral gene transfer events.</title>
        <authorList>
            <person name="Petersen C."/>
            <person name="Sorensen T."/>
            <person name="Nielsen M.R."/>
            <person name="Sondergaard T.E."/>
            <person name="Sorensen J.L."/>
            <person name="Fitzpatrick D.A."/>
            <person name="Frisvad J.C."/>
            <person name="Nielsen K.L."/>
        </authorList>
    </citation>
    <scope>NUCLEOTIDE SEQUENCE</scope>
    <source>
        <strain evidence="1">IBT 17514</strain>
    </source>
</reference>
<proteinExistence type="predicted"/>
<dbReference type="Proteomes" id="UP001215712">
    <property type="component" value="Unassembled WGS sequence"/>
</dbReference>
<sequence>MDLSQLPDITNLLITLRKMMSKGWITHDVQLYTTIWSNIPGLRRVTHATLNENSTNFFTAFGAEAEALRPRLHPSLVPPIDNPDQSSVPVSIFAWGFPTPDGFIEEFEADLQDQPVDSLVRLGHVGLAGEGSGGGVIYHQSFHRVGLFMHIDSPDFGFPVEDHPGIWNPLETVLSHWIDLIRIGKVVASPHEEPALFDFEKIGPWEWCPYSKAQVTKCVGAWDRLCRTIEARISQLPNPPSLVGPIPGIDTDNPEPLVTSTVLDAASLPGPSFARSFLTRARRPRFQYIAPGLILPPADSSEFVAAQPFTLLPRSQYTAPPVCLFPAEGGDQYPIQLTRTTTPFLSSDYYSSSTDTCTQSCISAGLHTMEVARNGLDTAEDGFRLLLPFTLNGVGAGKSDERLAERGSFSDLFQHEFKPFGGDYYRPQRLERLLDCWRKLLEEGVWPVGSKGVEGTIDTFKDAESDCWEDYYIPPTW</sequence>
<name>A0AAD6MS22_9EURO</name>
<keyword evidence="2" id="KW-1185">Reference proteome</keyword>
<accession>A0AAD6MS22</accession>
<dbReference type="EMBL" id="JAQJAN010000018">
    <property type="protein sequence ID" value="KAJ5709644.1"/>
    <property type="molecule type" value="Genomic_DNA"/>
</dbReference>
<reference evidence="1" key="2">
    <citation type="submission" date="2023-01" db="EMBL/GenBank/DDBJ databases">
        <authorList>
            <person name="Petersen C."/>
        </authorList>
    </citation>
    <scope>NUCLEOTIDE SEQUENCE</scope>
    <source>
        <strain evidence="1">IBT 17514</strain>
    </source>
</reference>